<dbReference type="EMBL" id="JAWLKF010000022">
    <property type="protein sequence ID" value="MDV6305556.1"/>
    <property type="molecule type" value="Genomic_DNA"/>
</dbReference>
<protein>
    <submittedName>
        <fullName evidence="1">Uncharacterized protein</fullName>
    </submittedName>
</protein>
<keyword evidence="2" id="KW-1185">Reference proteome</keyword>
<reference evidence="1 2" key="1">
    <citation type="submission" date="2023-10" db="EMBL/GenBank/DDBJ databases">
        <title>Development of a sustainable strategy for remediation of hydrocarbon-contaminated territories based on the waste exchange concept.</title>
        <authorList>
            <person name="Krivoruchko A."/>
        </authorList>
    </citation>
    <scope>NUCLEOTIDE SEQUENCE [LARGE SCALE GENOMIC DNA]</scope>
    <source>
        <strain evidence="1 2">IEGM 1327</strain>
    </source>
</reference>
<dbReference type="Proteomes" id="UP001186104">
    <property type="component" value="Unassembled WGS sequence"/>
</dbReference>
<sequence length="158" mass="17215">MHHLLYEHRERVLTGSWTPQHGVEVASSTLPAPWLIALDRLGHDLHVRHYGSRIVHIDFAAMHDPDGGAVWLESAVTVEGRKPDGLGGNGTGAYFDDDVESVLVSMADLVQLQVARAHTAWPWGDEGGVMAPQLVDGVAVWIDRTGRSTPIGDLVESR</sequence>
<accession>A0ABU4D748</accession>
<proteinExistence type="predicted"/>
<comment type="caution">
    <text evidence="1">The sequence shown here is derived from an EMBL/GenBank/DDBJ whole genome shotgun (WGS) entry which is preliminary data.</text>
</comment>
<name>A0ABU4D748_9NOCA</name>
<organism evidence="1 2">
    <name type="scientific">Rhodococcus cerastii</name>
    <dbReference type="NCBI Taxonomy" id="908616"/>
    <lineage>
        <taxon>Bacteria</taxon>
        <taxon>Bacillati</taxon>
        <taxon>Actinomycetota</taxon>
        <taxon>Actinomycetes</taxon>
        <taxon>Mycobacteriales</taxon>
        <taxon>Nocardiaceae</taxon>
        <taxon>Rhodococcus</taxon>
    </lineage>
</organism>
<evidence type="ECO:0000313" key="1">
    <source>
        <dbReference type="EMBL" id="MDV6305556.1"/>
    </source>
</evidence>
<evidence type="ECO:0000313" key="2">
    <source>
        <dbReference type="Proteomes" id="UP001186104"/>
    </source>
</evidence>
<gene>
    <name evidence="1" type="ORF">R3P93_23565</name>
</gene>
<dbReference type="RefSeq" id="WP_317534276.1">
    <property type="nucleotide sequence ID" value="NZ_JAWLKF010000022.1"/>
</dbReference>